<dbReference type="GO" id="GO:0005829">
    <property type="term" value="C:cytosol"/>
    <property type="evidence" value="ECO:0007669"/>
    <property type="project" value="TreeGrafter"/>
</dbReference>
<reference evidence="5 6" key="1">
    <citation type="submission" date="2018-11" db="EMBL/GenBank/DDBJ databases">
        <title>Genomic Encyclopedia of Type Strains, Phase IV (KMG-IV): sequencing the most valuable type-strain genomes for metagenomic binning, comparative biology and taxonomic classification.</title>
        <authorList>
            <person name="Goeker M."/>
        </authorList>
    </citation>
    <scope>NUCLEOTIDE SEQUENCE [LARGE SCALE GENOMIC DNA]</scope>
    <source>
        <strain evidence="5 6">DSM 21945</strain>
    </source>
</reference>
<keyword evidence="6" id="KW-1185">Reference proteome</keyword>
<dbReference type="GO" id="GO:0016853">
    <property type="term" value="F:isomerase activity"/>
    <property type="evidence" value="ECO:0007669"/>
    <property type="project" value="UniProtKB-KW"/>
</dbReference>
<dbReference type="InterPro" id="IPR029045">
    <property type="entry name" value="ClpP/crotonase-like_dom_sf"/>
</dbReference>
<dbReference type="NCBIfam" id="NF004127">
    <property type="entry name" value="PRK05617.1"/>
    <property type="match status" value="1"/>
</dbReference>
<evidence type="ECO:0000259" key="4">
    <source>
        <dbReference type="Pfam" id="PF16113"/>
    </source>
</evidence>
<dbReference type="PANTHER" id="PTHR43176">
    <property type="entry name" value="3-HYDROXYISOBUTYRYL-COA HYDROLASE-RELATED"/>
    <property type="match status" value="1"/>
</dbReference>
<dbReference type="Pfam" id="PF16113">
    <property type="entry name" value="ECH_2"/>
    <property type="match status" value="1"/>
</dbReference>
<keyword evidence="5" id="KW-0413">Isomerase</keyword>
<evidence type="ECO:0000313" key="6">
    <source>
        <dbReference type="Proteomes" id="UP000268033"/>
    </source>
</evidence>
<organism evidence="5 6">
    <name type="scientific">Gallaecimonas pentaromativorans</name>
    <dbReference type="NCBI Taxonomy" id="584787"/>
    <lineage>
        <taxon>Bacteria</taxon>
        <taxon>Pseudomonadati</taxon>
        <taxon>Pseudomonadota</taxon>
        <taxon>Gammaproteobacteria</taxon>
        <taxon>Enterobacterales</taxon>
        <taxon>Gallaecimonadaceae</taxon>
        <taxon>Gallaecimonas</taxon>
    </lineage>
</organism>
<comment type="caution">
    <text evidence="5">The sequence shown here is derived from an EMBL/GenBank/DDBJ whole genome shotgun (WGS) entry which is preliminary data.</text>
</comment>
<dbReference type="PANTHER" id="PTHR43176:SF3">
    <property type="entry name" value="3-HYDROXYISOBUTYRYL-COA HYDROLASE, MITOCHONDRIAL"/>
    <property type="match status" value="1"/>
</dbReference>
<dbReference type="Gene3D" id="3.90.226.10">
    <property type="entry name" value="2-enoyl-CoA Hydratase, Chain A, domain 1"/>
    <property type="match status" value="1"/>
</dbReference>
<accession>A0A3N1PDZ8</accession>
<comment type="catalytic activity">
    <reaction evidence="1">
        <text>3-hydroxy-2-methylpropanoyl-CoA + H2O = 3-hydroxy-2-methylpropanoate + CoA + H(+)</text>
        <dbReference type="Rhea" id="RHEA:20888"/>
        <dbReference type="ChEBI" id="CHEBI:11805"/>
        <dbReference type="ChEBI" id="CHEBI:15377"/>
        <dbReference type="ChEBI" id="CHEBI:15378"/>
        <dbReference type="ChEBI" id="CHEBI:57287"/>
        <dbReference type="ChEBI" id="CHEBI:57340"/>
        <dbReference type="EC" id="3.1.2.4"/>
    </reaction>
</comment>
<dbReference type="GO" id="GO:0003860">
    <property type="term" value="F:3-hydroxyisobutyryl-CoA hydrolase activity"/>
    <property type="evidence" value="ECO:0007669"/>
    <property type="project" value="UniProtKB-EC"/>
</dbReference>
<protein>
    <recommendedName>
        <fullName evidence="2">3-hydroxyisobutyryl-CoA hydrolase</fullName>
        <ecNumber evidence="2">3.1.2.4</ecNumber>
    </recommendedName>
</protein>
<evidence type="ECO:0000256" key="1">
    <source>
        <dbReference type="ARBA" id="ARBA00001709"/>
    </source>
</evidence>
<dbReference type="SUPFAM" id="SSF52096">
    <property type="entry name" value="ClpP/crotonase"/>
    <property type="match status" value="1"/>
</dbReference>
<evidence type="ECO:0000256" key="3">
    <source>
        <dbReference type="ARBA" id="ARBA00022801"/>
    </source>
</evidence>
<dbReference type="AlphaFoldDB" id="A0A3N1PDZ8"/>
<keyword evidence="3" id="KW-0378">Hydrolase</keyword>
<dbReference type="EMBL" id="RJUL01000006">
    <property type="protein sequence ID" value="ROQ25020.1"/>
    <property type="molecule type" value="Genomic_DNA"/>
</dbReference>
<sequence>MTEFLQIEELDTANGKAIGVARLNSEKSLNALSEAMIDALGPQLAAWDADPRIAMVVLEGAGDKAFCAGGDVVALYNAMNGSDDGGKAVEGFFVKEYRLDYQIHCLKKPVLVWGHGIIMGGGLGLMSGASHRVVTQTARIAMPEITIGLYPDVGGSYFLSRMPGKSGLFLGLTGANINAADALYVDLADHFIPAEDKGRLFDALCHVNWGETLSLNHEKLTQALKTLEMPARAKLPRGQVKAHQDTIDRLCKGGDLAAIVQAITGLETDDPWLTRARDTLRNGSPLSAAVVFEQLKRGKDMSLAEVFRMEAGLSWRCGEFGEFLEGVRALLVDKDKAPRWRFGSVAEVDPKVLARFFESPWGQHPLADI</sequence>
<dbReference type="GO" id="GO:0006574">
    <property type="term" value="P:L-valine catabolic process"/>
    <property type="evidence" value="ECO:0007669"/>
    <property type="project" value="TreeGrafter"/>
</dbReference>
<dbReference type="Proteomes" id="UP000268033">
    <property type="component" value="Unassembled WGS sequence"/>
</dbReference>
<dbReference type="STRING" id="584787.GCA_001247655_03934"/>
<dbReference type="OrthoDB" id="9790967at2"/>
<dbReference type="InterPro" id="IPR045004">
    <property type="entry name" value="ECH_dom"/>
</dbReference>
<proteinExistence type="predicted"/>
<dbReference type="InterPro" id="IPR032259">
    <property type="entry name" value="HIBYL-CoA-H"/>
</dbReference>
<dbReference type="CDD" id="cd06558">
    <property type="entry name" value="crotonase-like"/>
    <property type="match status" value="1"/>
</dbReference>
<evidence type="ECO:0000256" key="2">
    <source>
        <dbReference type="ARBA" id="ARBA00011915"/>
    </source>
</evidence>
<gene>
    <name evidence="5" type="ORF">EDC28_106270</name>
</gene>
<dbReference type="EC" id="3.1.2.4" evidence="2"/>
<name>A0A3N1PDZ8_9GAMM</name>
<evidence type="ECO:0000313" key="5">
    <source>
        <dbReference type="EMBL" id="ROQ25020.1"/>
    </source>
</evidence>
<feature type="domain" description="Enoyl-CoA hydratase/isomerase" evidence="4">
    <location>
        <begin position="18"/>
        <end position="357"/>
    </location>
</feature>